<evidence type="ECO:0000313" key="2">
    <source>
        <dbReference type="Proteomes" id="UP000315783"/>
    </source>
</evidence>
<keyword evidence="2" id="KW-1185">Reference proteome</keyword>
<protein>
    <submittedName>
        <fullName evidence="1">Uncharacterized protein</fullName>
    </submittedName>
</protein>
<dbReference type="Proteomes" id="UP000315783">
    <property type="component" value="Unassembled WGS sequence"/>
</dbReference>
<reference evidence="1 2" key="1">
    <citation type="journal article" date="2019" name="Appl. Microbiol. Biotechnol.">
        <title>Genome sequence of Isaria javanica and comparative genome analysis insights into family S53 peptidase evolution in fungal entomopathogens.</title>
        <authorList>
            <person name="Lin R."/>
            <person name="Zhang X."/>
            <person name="Xin B."/>
            <person name="Zou M."/>
            <person name="Gao Y."/>
            <person name="Qin F."/>
            <person name="Hu Q."/>
            <person name="Xie B."/>
            <person name="Cheng X."/>
        </authorList>
    </citation>
    <scope>NUCLEOTIDE SEQUENCE [LARGE SCALE GENOMIC DNA]</scope>
    <source>
        <strain evidence="1 2">IJ1G</strain>
    </source>
</reference>
<dbReference type="EMBL" id="SPUK01000006">
    <property type="protein sequence ID" value="TQV96499.1"/>
    <property type="molecule type" value="Genomic_DNA"/>
</dbReference>
<evidence type="ECO:0000313" key="1">
    <source>
        <dbReference type="EMBL" id="TQV96499.1"/>
    </source>
</evidence>
<comment type="caution">
    <text evidence="1">The sequence shown here is derived from an EMBL/GenBank/DDBJ whole genome shotgun (WGS) entry which is preliminary data.</text>
</comment>
<accession>A0A545V461</accession>
<sequence>MSGSTALCLYCCQQCGCTHLLLRLRSRHPIPFADPSGLNASLFPRFIEKLVSYYHAHGIEVGSHAATEPKSQCLGVQPKRAKEPCKYMFPSDYVVDSAASRNYSLVSSLLVKTPRIAVCLASWVWSEA</sequence>
<gene>
    <name evidence="1" type="ORF">IF1G_05082</name>
</gene>
<dbReference type="AlphaFoldDB" id="A0A545V461"/>
<proteinExistence type="predicted"/>
<organism evidence="1 2">
    <name type="scientific">Cordyceps javanica</name>
    <dbReference type="NCBI Taxonomy" id="43265"/>
    <lineage>
        <taxon>Eukaryota</taxon>
        <taxon>Fungi</taxon>
        <taxon>Dikarya</taxon>
        <taxon>Ascomycota</taxon>
        <taxon>Pezizomycotina</taxon>
        <taxon>Sordariomycetes</taxon>
        <taxon>Hypocreomycetidae</taxon>
        <taxon>Hypocreales</taxon>
        <taxon>Cordycipitaceae</taxon>
        <taxon>Cordyceps</taxon>
    </lineage>
</organism>
<name>A0A545V461_9HYPO</name>